<dbReference type="PIRSF" id="PIRSF001365">
    <property type="entry name" value="DHDPS"/>
    <property type="match status" value="1"/>
</dbReference>
<accession>A0A8G2FX14</accession>
<feature type="binding site" evidence="4">
    <location>
        <position position="45"/>
    </location>
    <ligand>
        <name>pyruvate</name>
        <dbReference type="ChEBI" id="CHEBI:15361"/>
    </ligand>
</feature>
<dbReference type="GO" id="GO:0008675">
    <property type="term" value="F:2-dehydro-3-deoxy-phosphogluconate aldolase activity"/>
    <property type="evidence" value="ECO:0007669"/>
    <property type="project" value="UniProtKB-ARBA"/>
</dbReference>
<dbReference type="GO" id="GO:0008840">
    <property type="term" value="F:4-hydroxy-tetrahydrodipicolinate synthase activity"/>
    <property type="evidence" value="ECO:0007669"/>
    <property type="project" value="TreeGrafter"/>
</dbReference>
<dbReference type="InterPro" id="IPR020625">
    <property type="entry name" value="Schiff_base-form_aldolases_AS"/>
</dbReference>
<dbReference type="SMART" id="SM01130">
    <property type="entry name" value="DHDPS"/>
    <property type="match status" value="1"/>
</dbReference>
<dbReference type="GeneID" id="2845373"/>
<dbReference type="PANTHER" id="PTHR12128:SF66">
    <property type="entry name" value="4-HYDROXY-2-OXOGLUTARATE ALDOLASE, MITOCHONDRIAL"/>
    <property type="match status" value="1"/>
</dbReference>
<dbReference type="SUPFAM" id="SSF51569">
    <property type="entry name" value="Aldolase"/>
    <property type="match status" value="1"/>
</dbReference>
<evidence type="ECO:0000256" key="3">
    <source>
        <dbReference type="PIRSR" id="PIRSR001365-1"/>
    </source>
</evidence>
<dbReference type="RefSeq" id="WP_048059513.1">
    <property type="nucleotide sequence ID" value="NC_005877.1"/>
</dbReference>
<evidence type="ECO:0000313" key="6">
    <source>
        <dbReference type="Proteomes" id="UP000192315"/>
    </source>
</evidence>
<protein>
    <submittedName>
        <fullName evidence="5">2-keto-3-deoxygluconate aldolase</fullName>
    </submittedName>
</protein>
<feature type="binding site" evidence="4">
    <location>
        <position position="201"/>
    </location>
    <ligand>
        <name>pyruvate</name>
        <dbReference type="ChEBI" id="CHEBI:15361"/>
    </ligand>
</feature>
<evidence type="ECO:0000256" key="2">
    <source>
        <dbReference type="ARBA" id="ARBA00023270"/>
    </source>
</evidence>
<dbReference type="EMBL" id="FWYE01000002">
    <property type="protein sequence ID" value="SMD31067.1"/>
    <property type="molecule type" value="Genomic_DNA"/>
</dbReference>
<dbReference type="AlphaFoldDB" id="A0A8G2FX14"/>
<gene>
    <name evidence="5" type="ORF">SAMN02745355_0986</name>
</gene>
<dbReference type="Proteomes" id="UP000192315">
    <property type="component" value="Unassembled WGS sequence"/>
</dbReference>
<keyword evidence="6" id="KW-1185">Reference proteome</keyword>
<sequence>MYKGIVCPMITPLDAHGNIDYNATNILIKYLEGINVDYLFPMGSTGVFPYFTLKERKDFLKFVRENSKKPIMAGVGSSSINEVNELMKFSMDIGIEAAVLMPPYYIKLNQEAIYHYYKEILSSNDMDLLIYNIPQFTNKIDPETVKNLKSEFSSVKGVKDSSADIRGFMEMLSLSDDDFAVFQGQDDLLFTSLELGASGGVCGTTNFSDGIVRLYHEYKNNREMALKIEKNDVIPLMKKLGKYQFPNAYYEYFYKKNNINGGYRPPMYRVGIEI</sequence>
<comment type="caution">
    <text evidence="5">The sequence shown here is derived from an EMBL/GenBank/DDBJ whole genome shotgun (WGS) entry which is preliminary data.</text>
</comment>
<keyword evidence="2" id="KW-0704">Schiff base</keyword>
<dbReference type="PANTHER" id="PTHR12128">
    <property type="entry name" value="DIHYDRODIPICOLINATE SYNTHASE"/>
    <property type="match status" value="1"/>
</dbReference>
<dbReference type="PROSITE" id="PS00666">
    <property type="entry name" value="DHDPS_2"/>
    <property type="match status" value="1"/>
</dbReference>
<dbReference type="OrthoDB" id="33636at2157"/>
<dbReference type="CDD" id="cd00408">
    <property type="entry name" value="DHDPS-like"/>
    <property type="match status" value="1"/>
</dbReference>
<feature type="active site" description="Proton donor/acceptor" evidence="3">
    <location>
        <position position="131"/>
    </location>
</feature>
<organism evidence="5 6">
    <name type="scientific">Picrophilus torridus (strain ATCC 700027 / DSM 9790 / JCM 10055 / NBRC 100828 / KAW 2/3)</name>
    <dbReference type="NCBI Taxonomy" id="1122961"/>
    <lineage>
        <taxon>Archaea</taxon>
        <taxon>Methanobacteriati</taxon>
        <taxon>Thermoplasmatota</taxon>
        <taxon>Thermoplasmata</taxon>
        <taxon>Thermoplasmatales</taxon>
        <taxon>Picrophilaceae</taxon>
        <taxon>Picrophilus</taxon>
    </lineage>
</organism>
<reference evidence="5 6" key="1">
    <citation type="submission" date="2017-04" db="EMBL/GenBank/DDBJ databases">
        <authorList>
            <person name="Varghese N."/>
            <person name="Submissions S."/>
        </authorList>
    </citation>
    <scope>NUCLEOTIDE SEQUENCE [LARGE SCALE GENOMIC DNA]</scope>
    <source>
        <strain evidence="5 6">DSM 9789</strain>
    </source>
</reference>
<dbReference type="PRINTS" id="PR00146">
    <property type="entry name" value="DHPICSNTHASE"/>
</dbReference>
<name>A0A8G2FX14_PICTO</name>
<evidence type="ECO:0000256" key="1">
    <source>
        <dbReference type="ARBA" id="ARBA00023239"/>
    </source>
</evidence>
<evidence type="ECO:0000313" key="5">
    <source>
        <dbReference type="EMBL" id="SMD31067.1"/>
    </source>
</evidence>
<dbReference type="GO" id="GO:0044281">
    <property type="term" value="P:small molecule metabolic process"/>
    <property type="evidence" value="ECO:0007669"/>
    <property type="project" value="UniProtKB-ARBA"/>
</dbReference>
<dbReference type="InterPro" id="IPR002220">
    <property type="entry name" value="DapA-like"/>
</dbReference>
<feature type="active site" description="Schiff-base intermediate with substrate" evidence="3">
    <location>
        <position position="159"/>
    </location>
</feature>
<dbReference type="InterPro" id="IPR013785">
    <property type="entry name" value="Aldolase_TIM"/>
</dbReference>
<keyword evidence="1" id="KW-0456">Lyase</keyword>
<proteinExistence type="predicted"/>
<evidence type="ECO:0000256" key="4">
    <source>
        <dbReference type="PIRSR" id="PIRSR001365-2"/>
    </source>
</evidence>
<dbReference type="Gene3D" id="3.20.20.70">
    <property type="entry name" value="Aldolase class I"/>
    <property type="match status" value="1"/>
</dbReference>
<dbReference type="Pfam" id="PF00701">
    <property type="entry name" value="DHDPS"/>
    <property type="match status" value="1"/>
</dbReference>